<dbReference type="RefSeq" id="WP_089241898.1">
    <property type="nucleotide sequence ID" value="NZ_FZOK01000013.1"/>
</dbReference>
<evidence type="ECO:0000313" key="2">
    <source>
        <dbReference type="Proteomes" id="UP000198480"/>
    </source>
</evidence>
<keyword evidence="2" id="KW-1185">Reference proteome</keyword>
<dbReference type="PROSITE" id="PS51257">
    <property type="entry name" value="PROKAR_LIPOPROTEIN"/>
    <property type="match status" value="1"/>
</dbReference>
<dbReference type="Pfam" id="PF13970">
    <property type="entry name" value="DUF4221"/>
    <property type="match status" value="1"/>
</dbReference>
<dbReference type="EMBL" id="FZOK01000013">
    <property type="protein sequence ID" value="SNS59427.1"/>
    <property type="molecule type" value="Genomic_DNA"/>
</dbReference>
<proteinExistence type="predicted"/>
<evidence type="ECO:0000313" key="1">
    <source>
        <dbReference type="EMBL" id="SNS59427.1"/>
    </source>
</evidence>
<accession>A0A239FR63</accession>
<reference evidence="2" key="1">
    <citation type="submission" date="2017-06" db="EMBL/GenBank/DDBJ databases">
        <authorList>
            <person name="Varghese N."/>
            <person name="Submissions S."/>
        </authorList>
    </citation>
    <scope>NUCLEOTIDE SEQUENCE [LARGE SCALE GENOMIC DNA]</scope>
    <source>
        <strain evidence="2">5C</strain>
    </source>
</reference>
<dbReference type="SUPFAM" id="SSF63825">
    <property type="entry name" value="YWTD domain"/>
    <property type="match status" value="1"/>
</dbReference>
<dbReference type="OrthoDB" id="833511at2"/>
<dbReference type="InterPro" id="IPR025316">
    <property type="entry name" value="DUF4221"/>
</dbReference>
<dbReference type="AlphaFoldDB" id="A0A239FR63"/>
<gene>
    <name evidence="1" type="ORF">SAMN06295967_11388</name>
</gene>
<sequence>MKNLYCAFLVVILFYSCSDQKKSNILLDSRYTFSFDTLMVDPGEDLIFMGVGFMGATFDNDKNYFFKLGGNTPRIEKINTNTFKLEEVIEFDQEGPNGIGSYIIDIKSKSNEDLVLLSYQQLGVFNKNGDRDFNIRPLLLEFENLDKREQIDPLAIISDKNNTLYLQINSNASGDTFLGKVDLENDTLEKLLIPGFDYNKNFRISFIVDRSGAIHDTRSKMQLIDDDVYLTSRYMNSIAKYDTKADTLIMYTYDPILTADRKTAKYKTEQGSFQGYQDEVMKLEKEITFGQLYWDDQRKNFYRFSQIGKSSFDELGKEKVDSYQVYFTILSENFQVLDVQEIENLKKMPEFALVKDSKIWMDINVEDEFGIVQMSINQKN</sequence>
<name>A0A239FR63_9BACT</name>
<dbReference type="Proteomes" id="UP000198480">
    <property type="component" value="Unassembled WGS sequence"/>
</dbReference>
<evidence type="ECO:0008006" key="3">
    <source>
        <dbReference type="Google" id="ProtNLM"/>
    </source>
</evidence>
<organism evidence="1 2">
    <name type="scientific">Belliella buryatensis</name>
    <dbReference type="NCBI Taxonomy" id="1500549"/>
    <lineage>
        <taxon>Bacteria</taxon>
        <taxon>Pseudomonadati</taxon>
        <taxon>Bacteroidota</taxon>
        <taxon>Cytophagia</taxon>
        <taxon>Cytophagales</taxon>
        <taxon>Cyclobacteriaceae</taxon>
        <taxon>Belliella</taxon>
    </lineage>
</organism>
<protein>
    <recommendedName>
        <fullName evidence="3">DUF4221 domain-containing protein</fullName>
    </recommendedName>
</protein>